<dbReference type="InterPro" id="IPR036618">
    <property type="entry name" value="PtsI_HPr-bd_sf"/>
</dbReference>
<dbReference type="GO" id="GO:0016301">
    <property type="term" value="F:kinase activity"/>
    <property type="evidence" value="ECO:0007669"/>
    <property type="project" value="UniProtKB-KW"/>
</dbReference>
<evidence type="ECO:0000259" key="17">
    <source>
        <dbReference type="Pfam" id="PF00391"/>
    </source>
</evidence>
<evidence type="ECO:0000256" key="4">
    <source>
        <dbReference type="ARBA" id="ARBA00004496"/>
    </source>
</evidence>
<comment type="cofactor">
    <cofactor evidence="2">
        <name>Mg(2+)</name>
        <dbReference type="ChEBI" id="CHEBI:18420"/>
    </cofactor>
</comment>
<keyword evidence="11 20" id="KW-0808">Transferase</keyword>
<evidence type="ECO:0000256" key="10">
    <source>
        <dbReference type="ARBA" id="ARBA00022597"/>
    </source>
</evidence>
<dbReference type="RefSeq" id="WP_010882688.1">
    <property type="nucleotide sequence ID" value="NZ_LN846980.1"/>
</dbReference>
<dbReference type="EMBL" id="LN847242">
    <property type="protein sequence ID" value="CRI48930.1"/>
    <property type="molecule type" value="Genomic_DNA"/>
</dbReference>
<dbReference type="InterPro" id="IPR008731">
    <property type="entry name" value="PTS_EIN"/>
</dbReference>
<dbReference type="Pfam" id="PF02896">
    <property type="entry name" value="PEP-utilizers_C"/>
    <property type="match status" value="1"/>
</dbReference>
<feature type="domain" description="Phosphotransferase system enzyme I N-terminal" evidence="19">
    <location>
        <begin position="16"/>
        <end position="131"/>
    </location>
</feature>
<evidence type="ECO:0000256" key="15">
    <source>
        <dbReference type="ARBA" id="ARBA00022842"/>
    </source>
</evidence>
<evidence type="ECO:0000256" key="14">
    <source>
        <dbReference type="ARBA" id="ARBA00022777"/>
    </source>
</evidence>
<evidence type="ECO:0000313" key="27">
    <source>
        <dbReference type="EMBL" id="CRI52316.1"/>
    </source>
</evidence>
<dbReference type="EMBL" id="LN846997">
    <property type="protein sequence ID" value="CRI37645.1"/>
    <property type="molecule type" value="Genomic_DNA"/>
</dbReference>
<dbReference type="SUPFAM" id="SSF51621">
    <property type="entry name" value="Phosphoenolpyruvate/pyruvate domain"/>
    <property type="match status" value="1"/>
</dbReference>
<comment type="subcellular location">
    <subcellularLocation>
        <location evidence="4">Cytoplasm</location>
    </subcellularLocation>
</comment>
<organism evidence="20">
    <name type="scientific">Chlamydia pneumoniae</name>
    <name type="common">Chlamydophila pneumoniae</name>
    <dbReference type="NCBI Taxonomy" id="83558"/>
    <lineage>
        <taxon>Bacteria</taxon>
        <taxon>Pseudomonadati</taxon>
        <taxon>Chlamydiota</taxon>
        <taxon>Chlamydiia</taxon>
        <taxon>Chlamydiales</taxon>
        <taxon>Chlamydiaceae</taxon>
        <taxon>Chlamydia/Chlamydophila group</taxon>
        <taxon>Chlamydia</taxon>
    </lineage>
</organism>
<dbReference type="EC" id="2.7.3.9" evidence="6"/>
<dbReference type="Pfam" id="PF00391">
    <property type="entry name" value="PEP-utilizers"/>
    <property type="match status" value="1"/>
</dbReference>
<feature type="domain" description="PEP-utilising enzyme C-terminal" evidence="18">
    <location>
        <begin position="282"/>
        <end position="536"/>
    </location>
</feature>
<keyword evidence="14" id="KW-0418">Kinase</keyword>
<evidence type="ECO:0000256" key="16">
    <source>
        <dbReference type="ARBA" id="ARBA00033235"/>
    </source>
</evidence>
<feature type="domain" description="PEP-utilising enzyme mobile" evidence="17">
    <location>
        <begin position="168"/>
        <end position="242"/>
    </location>
</feature>
<comment type="catalytic activity">
    <reaction evidence="1">
        <text>L-histidyl-[protein] + phosphoenolpyruvate = N(pros)-phospho-L-histidyl-[protein] + pyruvate</text>
        <dbReference type="Rhea" id="RHEA:23880"/>
        <dbReference type="Rhea" id="RHEA-COMP:9745"/>
        <dbReference type="Rhea" id="RHEA-COMP:9746"/>
        <dbReference type="ChEBI" id="CHEBI:15361"/>
        <dbReference type="ChEBI" id="CHEBI:29979"/>
        <dbReference type="ChEBI" id="CHEBI:58702"/>
        <dbReference type="ChEBI" id="CHEBI:64837"/>
        <dbReference type="EC" id="2.7.3.9"/>
    </reaction>
</comment>
<dbReference type="PANTHER" id="PTHR46244:SF3">
    <property type="entry name" value="PHOSPHOENOLPYRUVATE-PROTEIN PHOSPHOTRANSFERASE"/>
    <property type="match status" value="1"/>
</dbReference>
<dbReference type="SUPFAM" id="SSF52009">
    <property type="entry name" value="Phosphohistidine domain"/>
    <property type="match status" value="1"/>
</dbReference>
<dbReference type="EMBL" id="LN847249">
    <property type="protein sequence ID" value="CRI52316.1"/>
    <property type="molecule type" value="Genomic_DNA"/>
</dbReference>
<reference evidence="20" key="1">
    <citation type="submission" date="2015-05" db="EMBL/GenBank/DDBJ databases">
        <authorList>
            <person name="Rattei Thomas"/>
        </authorList>
    </citation>
    <scope>NUCLEOTIDE SEQUENCE</scope>
    <source>
        <strain evidence="20">CV15</strain>
        <strain evidence="21">CWL029c</strain>
        <strain evidence="22">H12</strain>
        <strain evidence="23">MUL2216</strain>
        <strain evidence="24">Panola</strain>
        <strain evidence="26">PB1</strain>
        <strain evidence="25">U1271</strain>
        <strain evidence="27">Wien2</strain>
    </source>
</reference>
<proteinExistence type="inferred from homology"/>
<dbReference type="EMBL" id="LN847095">
    <property type="protein sequence ID" value="CRI43263.1"/>
    <property type="molecule type" value="Genomic_DNA"/>
</dbReference>
<dbReference type="EMBL" id="LN847240">
    <property type="protein sequence ID" value="CRI50024.1"/>
    <property type="molecule type" value="Genomic_DNA"/>
</dbReference>
<keyword evidence="9" id="KW-0963">Cytoplasm</keyword>
<evidence type="ECO:0000256" key="8">
    <source>
        <dbReference type="ARBA" id="ARBA00022448"/>
    </source>
</evidence>
<evidence type="ECO:0000256" key="11">
    <source>
        <dbReference type="ARBA" id="ARBA00022679"/>
    </source>
</evidence>
<dbReference type="AlphaFoldDB" id="A0A0F7WBY0"/>
<dbReference type="InterPro" id="IPR050499">
    <property type="entry name" value="PEP-utilizing_PTS_enzyme"/>
</dbReference>
<keyword evidence="12" id="KW-0598">Phosphotransferase system</keyword>
<evidence type="ECO:0000313" key="23">
    <source>
        <dbReference type="EMBL" id="CRI45504.1"/>
    </source>
</evidence>
<evidence type="ECO:0000259" key="19">
    <source>
        <dbReference type="Pfam" id="PF05524"/>
    </source>
</evidence>
<keyword evidence="8" id="KW-0813">Transport</keyword>
<dbReference type="PANTHER" id="PTHR46244">
    <property type="entry name" value="PHOSPHOENOLPYRUVATE-PROTEIN PHOSPHOTRANSFERASE"/>
    <property type="match status" value="1"/>
</dbReference>
<dbReference type="Gene3D" id="3.20.20.60">
    <property type="entry name" value="Phosphoenolpyruvate-binding domains"/>
    <property type="match status" value="1"/>
</dbReference>
<sequence>MDTQSSTGNEEWRIAGTSIVSGMALGKVFFLGTSPLHVRELTLPQEEVEHEIHRYYKALNRSKSDIVALEQEVTGQQGLQEVSSILQAHLEIMKDPLLTEEVVNTIRKDRKNAEYVFSSVMGKIEESLTAVRGMPSVVDRVQDIHDISNRVIGHLCCQHKSSLGESDQNLIIFSEELTPSEVASANSAYIRGFVSLVGAATSHTAIVSRAKSIPYLANISEELWNIAKRYNGKLVLIDGYRGELIFNPKPATLQSCYKKELSVVAHTSQRLVRKSLHPIVSSHAGSDKDVEDLLENFPQTSIGLFRSEFLAVILGRLPTLREQVDLYEKLARFPGDSPSVLRLFDFGEDKPCPGIKNKKERSIRWLLDYSVILEDQLQAIAKASLQGSIKVLIPGVSDVSEIIEVKKKWETIRTRFPKGHKVSWGTMIEFPSAVWMIEEILPECDFLSIGTNDLVQYTLGISRESALPKHLNVTLPPAVIRMIHHVLQAAKQNQVPVSICGEAAGQLSLTPLFIGLGVQELSVAMPVINRLRNHIALLELNSCLEITEALLQAKTCSEVEELLNRNNKITS</sequence>
<dbReference type="PROSITE" id="PS00742">
    <property type="entry name" value="PEP_ENZYMES_2"/>
    <property type="match status" value="1"/>
</dbReference>
<dbReference type="InterPro" id="IPR015813">
    <property type="entry name" value="Pyrv/PenolPyrv_kinase-like_dom"/>
</dbReference>
<dbReference type="PATRIC" id="fig|83558.13.peg.41"/>
<dbReference type="GO" id="GO:0008965">
    <property type="term" value="F:phosphoenolpyruvate-protein phosphotransferase activity"/>
    <property type="evidence" value="ECO:0007669"/>
    <property type="project" value="UniProtKB-EC"/>
</dbReference>
<dbReference type="InterPro" id="IPR040442">
    <property type="entry name" value="Pyrv_kinase-like_dom_sf"/>
</dbReference>
<evidence type="ECO:0000256" key="9">
    <source>
        <dbReference type="ARBA" id="ARBA00022490"/>
    </source>
</evidence>
<keyword evidence="13" id="KW-0479">Metal-binding</keyword>
<dbReference type="GO" id="GO:0046872">
    <property type="term" value="F:metal ion binding"/>
    <property type="evidence" value="ECO:0007669"/>
    <property type="project" value="UniProtKB-KW"/>
</dbReference>
<evidence type="ECO:0000256" key="6">
    <source>
        <dbReference type="ARBA" id="ARBA00012232"/>
    </source>
</evidence>
<dbReference type="InterPro" id="IPR036637">
    <property type="entry name" value="Phosphohistidine_dom_sf"/>
</dbReference>
<dbReference type="InterPro" id="IPR023151">
    <property type="entry name" value="PEP_util_CS"/>
</dbReference>
<evidence type="ECO:0000256" key="1">
    <source>
        <dbReference type="ARBA" id="ARBA00000683"/>
    </source>
</evidence>
<evidence type="ECO:0000256" key="12">
    <source>
        <dbReference type="ARBA" id="ARBA00022683"/>
    </source>
</evidence>
<accession>A0A0F7WBY0</accession>
<evidence type="ECO:0000256" key="7">
    <source>
        <dbReference type="ARBA" id="ARBA00016544"/>
    </source>
</evidence>
<evidence type="ECO:0000259" key="18">
    <source>
        <dbReference type="Pfam" id="PF02896"/>
    </source>
</evidence>
<keyword evidence="10" id="KW-0762">Sugar transport</keyword>
<dbReference type="InterPro" id="IPR006318">
    <property type="entry name" value="PTS_EI-like"/>
</dbReference>
<dbReference type="PRINTS" id="PR01736">
    <property type="entry name" value="PHPHTRNFRASE"/>
</dbReference>
<evidence type="ECO:0000256" key="5">
    <source>
        <dbReference type="ARBA" id="ARBA00007837"/>
    </source>
</evidence>
<dbReference type="NCBIfam" id="TIGR01417">
    <property type="entry name" value="PTS_I_fam"/>
    <property type="match status" value="1"/>
</dbReference>
<evidence type="ECO:0000313" key="25">
    <source>
        <dbReference type="EMBL" id="CRI48930.1"/>
    </source>
</evidence>
<dbReference type="PROSITE" id="PS00370">
    <property type="entry name" value="PEP_ENZYMES_PHOS_SITE"/>
    <property type="match status" value="1"/>
</dbReference>
<evidence type="ECO:0000313" key="24">
    <source>
        <dbReference type="EMBL" id="CRI46634.1"/>
    </source>
</evidence>
<dbReference type="InterPro" id="IPR018274">
    <property type="entry name" value="PEP_util_AS"/>
</dbReference>
<evidence type="ECO:0000313" key="21">
    <source>
        <dbReference type="EMBL" id="CRI39912.1"/>
    </source>
</evidence>
<dbReference type="EMBL" id="LN847001">
    <property type="protein sequence ID" value="CRI39912.1"/>
    <property type="molecule type" value="Genomic_DNA"/>
</dbReference>
<dbReference type="GO" id="GO:0009401">
    <property type="term" value="P:phosphoenolpyruvate-dependent sugar phosphotransferase system"/>
    <property type="evidence" value="ECO:0007669"/>
    <property type="project" value="UniProtKB-KW"/>
</dbReference>
<protein>
    <recommendedName>
        <fullName evidence="7">Phosphoenolpyruvate-protein phosphotransferase</fullName>
        <ecNumber evidence="6">2.7.3.9</ecNumber>
    </recommendedName>
    <alternativeName>
        <fullName evidence="16">Phosphotransferase system, enzyme I</fullName>
    </alternativeName>
</protein>
<dbReference type="InterPro" id="IPR000121">
    <property type="entry name" value="PEP_util_C"/>
</dbReference>
<gene>
    <name evidence="20" type="primary">ptsI</name>
    <name evidence="20" type="ORF">BN1224_CV15_A_00410</name>
    <name evidence="22" type="ORF">BN1224_H12_AD_00240</name>
    <name evidence="23" type="ORF">BN1224_MUL2216_B_00300</name>
    <name evidence="24" type="ORF">BN1224_Panola_A_00400</name>
    <name evidence="26" type="ORF">BN1224_PB1_B_00310</name>
    <name evidence="25" type="ORF">BN1224_U1271_A_00400</name>
    <name evidence="27" type="ORF">BN1224_Wien2_B_00270</name>
    <name evidence="21" type="ORF">CWL029c_A_00430</name>
</gene>
<dbReference type="Gene3D" id="3.50.30.10">
    <property type="entry name" value="Phosphohistidine domain"/>
    <property type="match status" value="1"/>
</dbReference>
<evidence type="ECO:0000256" key="3">
    <source>
        <dbReference type="ARBA" id="ARBA00002728"/>
    </source>
</evidence>
<keyword evidence="15" id="KW-0460">Magnesium</keyword>
<dbReference type="GO" id="GO:0005737">
    <property type="term" value="C:cytoplasm"/>
    <property type="evidence" value="ECO:0007669"/>
    <property type="project" value="UniProtKB-SubCell"/>
</dbReference>
<comment type="function">
    <text evidence="3">General (non sugar-specific) component of the phosphoenolpyruvate-dependent sugar phosphotransferase system (sugar PTS). This major carbohydrate active-transport system catalyzes the phosphorylation of incoming sugar substrates concomitantly with their translocation across the cell membrane. Enzyme I transfers the phosphoryl group from phosphoenolpyruvate (PEP) to the phosphoryl carrier protein (HPr).</text>
</comment>
<name>A0A0F7WBY0_CHLPN</name>
<evidence type="ECO:0000256" key="2">
    <source>
        <dbReference type="ARBA" id="ARBA00001946"/>
    </source>
</evidence>
<dbReference type="InterPro" id="IPR008279">
    <property type="entry name" value="PEP-util_enz_mobile_dom"/>
</dbReference>
<comment type="similarity">
    <text evidence="5">Belongs to the PEP-utilizing enzyme family.</text>
</comment>
<evidence type="ECO:0000313" key="26">
    <source>
        <dbReference type="EMBL" id="CRI50024.1"/>
    </source>
</evidence>
<evidence type="ECO:0000313" key="20">
    <source>
        <dbReference type="EMBL" id="CRI37645.1"/>
    </source>
</evidence>
<dbReference type="Gene3D" id="1.10.274.10">
    <property type="entry name" value="PtsI, HPr-binding domain"/>
    <property type="match status" value="1"/>
</dbReference>
<evidence type="ECO:0000256" key="13">
    <source>
        <dbReference type="ARBA" id="ARBA00022723"/>
    </source>
</evidence>
<evidence type="ECO:0000313" key="22">
    <source>
        <dbReference type="EMBL" id="CRI43263.1"/>
    </source>
</evidence>
<dbReference type="EMBL" id="LN847223">
    <property type="protein sequence ID" value="CRI45504.1"/>
    <property type="molecule type" value="Genomic_DNA"/>
</dbReference>
<dbReference type="Pfam" id="PF05524">
    <property type="entry name" value="PEP-utilisers_N"/>
    <property type="match status" value="1"/>
</dbReference>
<dbReference type="EMBL" id="LN847229">
    <property type="protein sequence ID" value="CRI46634.1"/>
    <property type="molecule type" value="Genomic_DNA"/>
</dbReference>
<dbReference type="SUPFAM" id="SSF47831">
    <property type="entry name" value="Enzyme I of the PEP:sugar phosphotransferase system HPr-binding (sub)domain"/>
    <property type="match status" value="1"/>
</dbReference>
<keyword evidence="20" id="KW-0670">Pyruvate</keyword>